<feature type="domain" description="HTH tetR-type" evidence="7">
    <location>
        <begin position="2"/>
        <end position="62"/>
    </location>
</feature>
<evidence type="ECO:0000313" key="9">
    <source>
        <dbReference type="Proteomes" id="UP001242480"/>
    </source>
</evidence>
<comment type="function">
    <text evidence="1">TetR is the repressor of the tetracycline resistance element; its N-terminal region forms a helix-turn-helix structure and binds DNA. Binding of tetracycline to TetR reduces the repressor affinity for the tetracycline resistance gene (tetA) promoter operator sites.</text>
</comment>
<dbReference type="Gene3D" id="1.10.357.10">
    <property type="entry name" value="Tetracycline Repressor, domain 2"/>
    <property type="match status" value="1"/>
</dbReference>
<dbReference type="SUPFAM" id="SSF48498">
    <property type="entry name" value="Tetracyclin repressor-like, C-terminal domain"/>
    <property type="match status" value="1"/>
</dbReference>
<protein>
    <submittedName>
        <fullName evidence="8">TetR/AcrR family tetracycline transcriptional repressor</fullName>
    </submittedName>
</protein>
<evidence type="ECO:0000256" key="2">
    <source>
        <dbReference type="ARBA" id="ARBA00022491"/>
    </source>
</evidence>
<dbReference type="EMBL" id="JAUSVX010000010">
    <property type="protein sequence ID" value="MDQ0472021.1"/>
    <property type="molecule type" value="Genomic_DNA"/>
</dbReference>
<keyword evidence="3" id="KW-0805">Transcription regulation</keyword>
<reference evidence="8 9" key="1">
    <citation type="submission" date="2023-07" db="EMBL/GenBank/DDBJ databases">
        <title>Genomic Encyclopedia of Type Strains, Phase IV (KMG-IV): sequencing the most valuable type-strain genomes for metagenomic binning, comparative biology and taxonomic classification.</title>
        <authorList>
            <person name="Goeker M."/>
        </authorList>
    </citation>
    <scope>NUCLEOTIDE SEQUENCE [LARGE SCALE GENOMIC DNA]</scope>
    <source>
        <strain evidence="8 9">DSM 19619</strain>
    </source>
</reference>
<dbReference type="PRINTS" id="PR00400">
    <property type="entry name" value="TETREPRESSOR"/>
</dbReference>
<evidence type="ECO:0000256" key="3">
    <source>
        <dbReference type="ARBA" id="ARBA00023015"/>
    </source>
</evidence>
<sequence>MKVDRSRIVDEALRLLNEVGIDGLSTRLLAERLGVRQPALYWHFPGKRALLAAMNREILARGQTSRPPRPGEDWRGFLAEDARSFRRALTAYRDGARVHAGSEPDPDEAGHVEVMLRFLAGAGMAAPSALQLLIALGRYTVGCVLEEQAAPAPGTEPTGLDAAAQDRPLLAGALAAYRAGGHEAAFEAGLALLLDGAAAAVGS</sequence>
<dbReference type="SUPFAM" id="SSF46689">
    <property type="entry name" value="Homeodomain-like"/>
    <property type="match status" value="1"/>
</dbReference>
<proteinExistence type="predicted"/>
<keyword evidence="9" id="KW-1185">Reference proteome</keyword>
<feature type="DNA-binding region" description="H-T-H motif" evidence="6">
    <location>
        <begin position="25"/>
        <end position="44"/>
    </location>
</feature>
<dbReference type="PANTHER" id="PTHR30055:SF151">
    <property type="entry name" value="TRANSCRIPTIONAL REGULATORY PROTEIN"/>
    <property type="match status" value="1"/>
</dbReference>
<dbReference type="Gene3D" id="1.10.10.60">
    <property type="entry name" value="Homeodomain-like"/>
    <property type="match status" value="1"/>
</dbReference>
<organism evidence="8 9">
    <name type="scientific">Labrys wisconsinensis</name>
    <dbReference type="NCBI Taxonomy" id="425677"/>
    <lineage>
        <taxon>Bacteria</taxon>
        <taxon>Pseudomonadati</taxon>
        <taxon>Pseudomonadota</taxon>
        <taxon>Alphaproteobacteria</taxon>
        <taxon>Hyphomicrobiales</taxon>
        <taxon>Xanthobacteraceae</taxon>
        <taxon>Labrys</taxon>
    </lineage>
</organism>
<keyword evidence="4 6" id="KW-0238">DNA-binding</keyword>
<dbReference type="InterPro" id="IPR001647">
    <property type="entry name" value="HTH_TetR"/>
</dbReference>
<comment type="caution">
    <text evidence="8">The sequence shown here is derived from an EMBL/GenBank/DDBJ whole genome shotgun (WGS) entry which is preliminary data.</text>
</comment>
<evidence type="ECO:0000313" key="8">
    <source>
        <dbReference type="EMBL" id="MDQ0472021.1"/>
    </source>
</evidence>
<dbReference type="Pfam" id="PF00440">
    <property type="entry name" value="TetR_N"/>
    <property type="match status" value="1"/>
</dbReference>
<dbReference type="Pfam" id="PF02909">
    <property type="entry name" value="TetR_C_1"/>
    <property type="match status" value="1"/>
</dbReference>
<dbReference type="PANTHER" id="PTHR30055">
    <property type="entry name" value="HTH-TYPE TRANSCRIPTIONAL REGULATOR RUTR"/>
    <property type="match status" value="1"/>
</dbReference>
<evidence type="ECO:0000256" key="5">
    <source>
        <dbReference type="ARBA" id="ARBA00023163"/>
    </source>
</evidence>
<keyword evidence="2" id="KW-0678">Repressor</keyword>
<keyword evidence="5" id="KW-0804">Transcription</keyword>
<dbReference type="PRINTS" id="PR00455">
    <property type="entry name" value="HTHTETR"/>
</dbReference>
<evidence type="ECO:0000256" key="6">
    <source>
        <dbReference type="PROSITE-ProRule" id="PRU00335"/>
    </source>
</evidence>
<accession>A0ABU0JEU2</accession>
<dbReference type="InterPro" id="IPR009057">
    <property type="entry name" value="Homeodomain-like_sf"/>
</dbReference>
<dbReference type="Proteomes" id="UP001242480">
    <property type="component" value="Unassembled WGS sequence"/>
</dbReference>
<evidence type="ECO:0000256" key="4">
    <source>
        <dbReference type="ARBA" id="ARBA00023125"/>
    </source>
</evidence>
<name>A0ABU0JEU2_9HYPH</name>
<evidence type="ECO:0000256" key="1">
    <source>
        <dbReference type="ARBA" id="ARBA00002856"/>
    </source>
</evidence>
<dbReference type="InterPro" id="IPR050109">
    <property type="entry name" value="HTH-type_TetR-like_transc_reg"/>
</dbReference>
<gene>
    <name evidence="8" type="ORF">QO011_005048</name>
</gene>
<dbReference type="InterPro" id="IPR003012">
    <property type="entry name" value="Tet_transcr_reg_TetR"/>
</dbReference>
<evidence type="ECO:0000259" key="7">
    <source>
        <dbReference type="PROSITE" id="PS50977"/>
    </source>
</evidence>
<dbReference type="PROSITE" id="PS50977">
    <property type="entry name" value="HTH_TETR_2"/>
    <property type="match status" value="1"/>
</dbReference>
<dbReference type="InterPro" id="IPR036271">
    <property type="entry name" value="Tet_transcr_reg_TetR-rel_C_sf"/>
</dbReference>
<dbReference type="InterPro" id="IPR004111">
    <property type="entry name" value="Repressor_TetR_C"/>
</dbReference>
<dbReference type="RefSeq" id="WP_307278121.1">
    <property type="nucleotide sequence ID" value="NZ_JAUSVX010000010.1"/>
</dbReference>